<evidence type="ECO:0000256" key="1">
    <source>
        <dbReference type="ARBA" id="ARBA00006227"/>
    </source>
</evidence>
<dbReference type="SUPFAM" id="SSF52161">
    <property type="entry name" value="Ribosomal protein L13"/>
    <property type="match status" value="1"/>
</dbReference>
<dbReference type="Pfam" id="PF00572">
    <property type="entry name" value="Ribosomal_L13"/>
    <property type="match status" value="1"/>
</dbReference>
<dbReference type="GO" id="GO:0017148">
    <property type="term" value="P:negative regulation of translation"/>
    <property type="evidence" value="ECO:0007669"/>
    <property type="project" value="TreeGrafter"/>
</dbReference>
<reference evidence="4" key="2">
    <citation type="submission" date="2019-04" db="EMBL/GenBank/DDBJ databases">
        <authorList>
            <person name="Pasella M."/>
        </authorList>
    </citation>
    <scope>NUCLEOTIDE SEQUENCE</scope>
    <source>
        <strain evidence="4">PD2953_5</strain>
    </source>
</reference>
<dbReference type="InterPro" id="IPR005822">
    <property type="entry name" value="Ribosomal_uL13"/>
</dbReference>
<name>A0A4D6X2I8_9FLOR</name>
<protein>
    <submittedName>
        <fullName evidence="4">Ribosomal protein L13</fullName>
    </submittedName>
</protein>
<dbReference type="AlphaFoldDB" id="A0A4D6X2I8"/>
<dbReference type="GO" id="GO:0006412">
    <property type="term" value="P:translation"/>
    <property type="evidence" value="ECO:0007669"/>
    <property type="project" value="InterPro"/>
</dbReference>
<dbReference type="InterPro" id="IPR036899">
    <property type="entry name" value="Ribosomal_uL13_sf"/>
</dbReference>
<dbReference type="PANTHER" id="PTHR11545">
    <property type="entry name" value="RIBOSOMAL PROTEIN L13"/>
    <property type="match status" value="1"/>
</dbReference>
<sequence>MFINNNKTHTVKENYPSKWYIIDAQNKTLGRISSKIAYVLKGKNCINYTPNQQSNIYIIVINSKLIHVTGKKREQIIYKRHSGRPGGLKQENFNSLQARIPNRIIEKAIKGMLPKNKLGRQLFKKLKVYEQNNHPHLAQKPIILE</sequence>
<comment type="similarity">
    <text evidence="1">Belongs to the universal ribosomal protein uL13 family.</text>
</comment>
<geneLocation type="plastid" evidence="4"/>
<dbReference type="CDD" id="cd00392">
    <property type="entry name" value="Ribosomal_L13"/>
    <property type="match status" value="1"/>
</dbReference>
<evidence type="ECO:0000256" key="3">
    <source>
        <dbReference type="ARBA" id="ARBA00023274"/>
    </source>
</evidence>
<keyword evidence="4" id="KW-0934">Plastid</keyword>
<organism evidence="4">
    <name type="scientific">Plumaria plumosa</name>
    <dbReference type="NCBI Taxonomy" id="189642"/>
    <lineage>
        <taxon>Eukaryota</taxon>
        <taxon>Rhodophyta</taxon>
        <taxon>Florideophyceae</taxon>
        <taxon>Rhodymeniophycidae</taxon>
        <taxon>Ceramiales</taxon>
        <taxon>Wrangeliaceae</taxon>
        <taxon>Plumaria</taxon>
    </lineage>
</organism>
<gene>
    <name evidence="4" type="primary">rpl13</name>
</gene>
<dbReference type="GO" id="GO:0022625">
    <property type="term" value="C:cytosolic large ribosomal subunit"/>
    <property type="evidence" value="ECO:0007669"/>
    <property type="project" value="TreeGrafter"/>
</dbReference>
<dbReference type="EMBL" id="MK814707">
    <property type="protein sequence ID" value="QCI08025.1"/>
    <property type="molecule type" value="Genomic_DNA"/>
</dbReference>
<dbReference type="PANTHER" id="PTHR11545:SF2">
    <property type="entry name" value="LARGE RIBOSOMAL SUBUNIT PROTEIN UL13M"/>
    <property type="match status" value="1"/>
</dbReference>
<dbReference type="Gene3D" id="3.90.1180.10">
    <property type="entry name" value="Ribosomal protein L13"/>
    <property type="match status" value="1"/>
</dbReference>
<accession>A0A4D6X2I8</accession>
<dbReference type="InterPro" id="IPR005823">
    <property type="entry name" value="Ribosomal_uL13_bac-type"/>
</dbReference>
<dbReference type="PIRSF" id="PIRSF002181">
    <property type="entry name" value="Ribosomal_L13"/>
    <property type="match status" value="1"/>
</dbReference>
<evidence type="ECO:0000313" key="4">
    <source>
        <dbReference type="EMBL" id="QCI08025.1"/>
    </source>
</evidence>
<evidence type="ECO:0000256" key="2">
    <source>
        <dbReference type="ARBA" id="ARBA00022980"/>
    </source>
</evidence>
<dbReference type="NCBIfam" id="TIGR01066">
    <property type="entry name" value="rplM_bact"/>
    <property type="match status" value="1"/>
</dbReference>
<keyword evidence="3" id="KW-0687">Ribonucleoprotein</keyword>
<proteinExistence type="inferred from homology"/>
<dbReference type="GO" id="GO:0003735">
    <property type="term" value="F:structural constituent of ribosome"/>
    <property type="evidence" value="ECO:0007669"/>
    <property type="project" value="InterPro"/>
</dbReference>
<dbReference type="HAMAP" id="MF_01366">
    <property type="entry name" value="Ribosomal_uL13"/>
    <property type="match status" value="1"/>
</dbReference>
<keyword evidence="2 4" id="KW-0689">Ribosomal protein</keyword>
<reference evidence="4" key="1">
    <citation type="journal article" date="2019" name="Mol. Phylogenet. Evol.">
        <title>Morphological evolution and classification of the red algal order Ceramiales inferred using plastid phylogenomics.</title>
        <authorList>
            <person name="Diaz-Tapia P."/>
            <person name="Pasella M.M."/>
            <person name="Verbruggen H."/>
            <person name="Maggs C.A."/>
        </authorList>
    </citation>
    <scope>NUCLEOTIDE SEQUENCE</scope>
    <source>
        <strain evidence="4">PD2953_5</strain>
    </source>
</reference>
<dbReference type="GO" id="GO:0003729">
    <property type="term" value="F:mRNA binding"/>
    <property type="evidence" value="ECO:0007669"/>
    <property type="project" value="TreeGrafter"/>
</dbReference>